<organism evidence="2 3">
    <name type="scientific">Aquibacillus koreensis</name>
    <dbReference type="NCBI Taxonomy" id="279446"/>
    <lineage>
        <taxon>Bacteria</taxon>
        <taxon>Bacillati</taxon>
        <taxon>Bacillota</taxon>
        <taxon>Bacilli</taxon>
        <taxon>Bacillales</taxon>
        <taxon>Bacillaceae</taxon>
        <taxon>Aquibacillus</taxon>
    </lineage>
</organism>
<dbReference type="EMBL" id="JAMQJZ010000004">
    <property type="protein sequence ID" value="MDC3420044.1"/>
    <property type="molecule type" value="Genomic_DNA"/>
</dbReference>
<dbReference type="AlphaFoldDB" id="A0A9X3WMI1"/>
<proteinExistence type="predicted"/>
<dbReference type="Proteomes" id="UP001145072">
    <property type="component" value="Unassembled WGS sequence"/>
</dbReference>
<evidence type="ECO:0000256" key="1">
    <source>
        <dbReference type="SAM" id="MobiDB-lite"/>
    </source>
</evidence>
<evidence type="ECO:0000313" key="2">
    <source>
        <dbReference type="EMBL" id="MDC3420044.1"/>
    </source>
</evidence>
<feature type="compositionally biased region" description="Basic and acidic residues" evidence="1">
    <location>
        <begin position="81"/>
        <end position="103"/>
    </location>
</feature>
<gene>
    <name evidence="2" type="ORF">NC661_06645</name>
</gene>
<reference evidence="2" key="1">
    <citation type="submission" date="2022-06" db="EMBL/GenBank/DDBJ databases">
        <title>Aquibacillus sp. a new bacterium isolated from soil saline samples.</title>
        <authorList>
            <person name="Galisteo C."/>
            <person name="De La Haba R."/>
            <person name="Sanchez-Porro C."/>
            <person name="Ventosa A."/>
        </authorList>
    </citation>
    <scope>NUCLEOTIDE SEQUENCE</scope>
    <source>
        <strain evidence="2">JCM 12387</strain>
    </source>
</reference>
<name>A0A9X3WMI1_9BACI</name>
<keyword evidence="3" id="KW-1185">Reference proteome</keyword>
<evidence type="ECO:0000313" key="3">
    <source>
        <dbReference type="Proteomes" id="UP001145072"/>
    </source>
</evidence>
<feature type="region of interest" description="Disordered" evidence="1">
    <location>
        <begin position="1"/>
        <end position="115"/>
    </location>
</feature>
<dbReference type="Pfam" id="PF14153">
    <property type="entry name" value="Spore_coat_CotO"/>
    <property type="match status" value="1"/>
</dbReference>
<feature type="compositionally biased region" description="Basic and acidic residues" evidence="1">
    <location>
        <begin position="42"/>
        <end position="52"/>
    </location>
</feature>
<comment type="caution">
    <text evidence="2">The sequence shown here is derived from an EMBL/GenBank/DDBJ whole genome shotgun (WGS) entry which is preliminary data.</text>
</comment>
<accession>A0A9X3WMI1</accession>
<sequence length="183" mass="21612">MSRRKKRFAQNPMLYITQPNLKEPKASMQSDYRTPRKKKDKLKPDTSEENKKSMKIRTPKPLAGEKEVEYGNQDDVIEAIEDNHEQQNKNKKHEKEAGEDKSIHPRTSRKRFKDMTNEEKVEYFVGLPSQIPKMKCEVTTETERHRGVIIDYKDGQVKMVTFKSPRNREIPLDEIVHIRLLSF</sequence>
<dbReference type="RefSeq" id="WP_259868549.1">
    <property type="nucleotide sequence ID" value="NZ_JAMQJZ010000004.1"/>
</dbReference>
<protein>
    <submittedName>
        <fullName evidence="2">Spore coat CotO family protein</fullName>
    </submittedName>
</protein>
<dbReference type="InterPro" id="IPR025439">
    <property type="entry name" value="Spore_coat_CotO"/>
</dbReference>